<dbReference type="PANTHER" id="PTHR10954">
    <property type="entry name" value="RIBONUCLEASE H2 SUBUNIT A"/>
    <property type="match status" value="1"/>
</dbReference>
<sequence>MVRKTLEALAEGMLFFEGQLRDRGFKRVAGIDEVGRGPLAGPVVAAAVVLPPDVDLPAVRDSKELKPSQREACCREILSCASDVGLGCIGPSEIDRINILQATFQAMLLAVQALKSPPDFLLIDGPYKLRMEIHQEGIPKGDKRSLSIAAASIVAKVHRDRLLSDYHQRYPMYGFDRNKGYGTAQHLQALREYGPCPIHRLSFRGVLAVSGDGVKEDGDPSTKR</sequence>
<organism evidence="18 19">
    <name type="scientific">Desulforhabdus amnigena</name>
    <dbReference type="NCBI Taxonomy" id="40218"/>
    <lineage>
        <taxon>Bacteria</taxon>
        <taxon>Pseudomonadati</taxon>
        <taxon>Thermodesulfobacteriota</taxon>
        <taxon>Syntrophobacteria</taxon>
        <taxon>Syntrophobacterales</taxon>
        <taxon>Syntrophobacteraceae</taxon>
        <taxon>Desulforhabdus</taxon>
    </lineage>
</organism>
<dbReference type="CDD" id="cd07182">
    <property type="entry name" value="RNase_HII_bacteria_HII_like"/>
    <property type="match status" value="1"/>
</dbReference>
<dbReference type="InterPro" id="IPR036397">
    <property type="entry name" value="RNaseH_sf"/>
</dbReference>
<evidence type="ECO:0000259" key="17">
    <source>
        <dbReference type="PROSITE" id="PS51975"/>
    </source>
</evidence>
<dbReference type="RefSeq" id="WP_281795880.1">
    <property type="nucleotide sequence ID" value="NZ_BSDR01000001.1"/>
</dbReference>
<dbReference type="PANTHER" id="PTHR10954:SF18">
    <property type="entry name" value="RIBONUCLEASE HII"/>
    <property type="match status" value="1"/>
</dbReference>
<dbReference type="Gene3D" id="3.30.420.10">
    <property type="entry name" value="Ribonuclease H-like superfamily/Ribonuclease H"/>
    <property type="match status" value="1"/>
</dbReference>
<evidence type="ECO:0000313" key="19">
    <source>
        <dbReference type="Proteomes" id="UP001144372"/>
    </source>
</evidence>
<dbReference type="InterPro" id="IPR012337">
    <property type="entry name" value="RNaseH-like_sf"/>
</dbReference>
<evidence type="ECO:0000256" key="7">
    <source>
        <dbReference type="ARBA" id="ARBA00019179"/>
    </source>
</evidence>
<dbReference type="HAMAP" id="MF_00052_B">
    <property type="entry name" value="RNase_HII_B"/>
    <property type="match status" value="1"/>
</dbReference>
<dbReference type="SUPFAM" id="SSF53098">
    <property type="entry name" value="Ribonuclease H-like"/>
    <property type="match status" value="1"/>
</dbReference>
<protein>
    <recommendedName>
        <fullName evidence="7 14">Ribonuclease HII</fullName>
        <shortName evidence="14">RNase HII</shortName>
        <ecNumber evidence="6 14">3.1.26.4</ecNumber>
    </recommendedName>
</protein>
<dbReference type="EC" id="3.1.26.4" evidence="6 14"/>
<keyword evidence="12 14" id="KW-0378">Hydrolase</keyword>
<keyword evidence="8 14" id="KW-0963">Cytoplasm</keyword>
<dbReference type="AlphaFoldDB" id="A0A9W6L9V8"/>
<dbReference type="GO" id="GO:0003723">
    <property type="term" value="F:RNA binding"/>
    <property type="evidence" value="ECO:0007669"/>
    <property type="project" value="UniProtKB-UniRule"/>
</dbReference>
<dbReference type="GO" id="GO:0032299">
    <property type="term" value="C:ribonuclease H2 complex"/>
    <property type="evidence" value="ECO:0007669"/>
    <property type="project" value="TreeGrafter"/>
</dbReference>
<keyword evidence="19" id="KW-1185">Reference proteome</keyword>
<dbReference type="NCBIfam" id="NF000595">
    <property type="entry name" value="PRK00015.1-3"/>
    <property type="match status" value="1"/>
</dbReference>
<proteinExistence type="inferred from homology"/>
<evidence type="ECO:0000256" key="2">
    <source>
        <dbReference type="ARBA" id="ARBA00001946"/>
    </source>
</evidence>
<comment type="function">
    <text evidence="3 14 16">Endonuclease that specifically degrades the RNA of RNA-DNA hybrids.</text>
</comment>
<evidence type="ECO:0000313" key="18">
    <source>
        <dbReference type="EMBL" id="GLI35819.1"/>
    </source>
</evidence>
<keyword evidence="10 14" id="KW-0479">Metal-binding</keyword>
<comment type="subcellular location">
    <subcellularLocation>
        <location evidence="4 14">Cytoplasm</location>
    </subcellularLocation>
</comment>
<feature type="binding site" evidence="14 15">
    <location>
        <position position="33"/>
    </location>
    <ligand>
        <name>a divalent metal cation</name>
        <dbReference type="ChEBI" id="CHEBI:60240"/>
    </ligand>
</feature>
<dbReference type="Pfam" id="PF01351">
    <property type="entry name" value="RNase_HII"/>
    <property type="match status" value="1"/>
</dbReference>
<dbReference type="InterPro" id="IPR022898">
    <property type="entry name" value="RNase_HII"/>
</dbReference>
<reference evidence="18" key="1">
    <citation type="submission" date="2022-12" db="EMBL/GenBank/DDBJ databases">
        <title>Reference genome sequencing for broad-spectrum identification of bacterial and archaeal isolates by mass spectrometry.</title>
        <authorList>
            <person name="Sekiguchi Y."/>
            <person name="Tourlousse D.M."/>
        </authorList>
    </citation>
    <scope>NUCLEOTIDE SEQUENCE</scope>
    <source>
        <strain evidence="18">ASRB1</strain>
    </source>
</reference>
<dbReference type="GO" id="GO:0005737">
    <property type="term" value="C:cytoplasm"/>
    <property type="evidence" value="ECO:0007669"/>
    <property type="project" value="UniProtKB-SubCell"/>
</dbReference>
<dbReference type="PROSITE" id="PS51975">
    <property type="entry name" value="RNASE_H_2"/>
    <property type="match status" value="1"/>
</dbReference>
<evidence type="ECO:0000256" key="14">
    <source>
        <dbReference type="HAMAP-Rule" id="MF_00052"/>
    </source>
</evidence>
<evidence type="ECO:0000256" key="10">
    <source>
        <dbReference type="ARBA" id="ARBA00022723"/>
    </source>
</evidence>
<evidence type="ECO:0000256" key="11">
    <source>
        <dbReference type="ARBA" id="ARBA00022759"/>
    </source>
</evidence>
<evidence type="ECO:0000256" key="5">
    <source>
        <dbReference type="ARBA" id="ARBA00007383"/>
    </source>
</evidence>
<dbReference type="GO" id="GO:0043137">
    <property type="term" value="P:DNA replication, removal of RNA primer"/>
    <property type="evidence" value="ECO:0007669"/>
    <property type="project" value="TreeGrafter"/>
</dbReference>
<name>A0A9W6L9V8_9BACT</name>
<comment type="similarity">
    <text evidence="5 14 16">Belongs to the RNase HII family.</text>
</comment>
<dbReference type="InterPro" id="IPR024567">
    <property type="entry name" value="RNase_HII/HIII_dom"/>
</dbReference>
<keyword evidence="9 14" id="KW-0540">Nuclease</keyword>
<dbReference type="InterPro" id="IPR001352">
    <property type="entry name" value="RNase_HII/HIII"/>
</dbReference>
<feature type="domain" description="RNase H type-2" evidence="17">
    <location>
        <begin position="26"/>
        <end position="215"/>
    </location>
</feature>
<comment type="catalytic activity">
    <reaction evidence="1 14 15 16">
        <text>Endonucleolytic cleavage to 5'-phosphomonoester.</text>
        <dbReference type="EC" id="3.1.26.4"/>
    </reaction>
</comment>
<evidence type="ECO:0000256" key="6">
    <source>
        <dbReference type="ARBA" id="ARBA00012180"/>
    </source>
</evidence>
<dbReference type="NCBIfam" id="NF000594">
    <property type="entry name" value="PRK00015.1-1"/>
    <property type="match status" value="1"/>
</dbReference>
<accession>A0A9W6L9V8</accession>
<evidence type="ECO:0000256" key="15">
    <source>
        <dbReference type="PROSITE-ProRule" id="PRU01319"/>
    </source>
</evidence>
<dbReference type="EMBL" id="BSDR01000001">
    <property type="protein sequence ID" value="GLI35819.1"/>
    <property type="molecule type" value="Genomic_DNA"/>
</dbReference>
<feature type="binding site" evidence="14 15">
    <location>
        <position position="32"/>
    </location>
    <ligand>
        <name>a divalent metal cation</name>
        <dbReference type="ChEBI" id="CHEBI:60240"/>
    </ligand>
</feature>
<evidence type="ECO:0000256" key="9">
    <source>
        <dbReference type="ARBA" id="ARBA00022722"/>
    </source>
</evidence>
<evidence type="ECO:0000256" key="13">
    <source>
        <dbReference type="ARBA" id="ARBA00023211"/>
    </source>
</evidence>
<keyword evidence="13 14" id="KW-0464">Manganese</keyword>
<dbReference type="Proteomes" id="UP001144372">
    <property type="component" value="Unassembled WGS sequence"/>
</dbReference>
<keyword evidence="11 14" id="KW-0255">Endonuclease</keyword>
<comment type="cofactor">
    <cofactor evidence="2">
        <name>Mg(2+)</name>
        <dbReference type="ChEBI" id="CHEBI:18420"/>
    </cofactor>
</comment>
<evidence type="ECO:0000256" key="16">
    <source>
        <dbReference type="RuleBase" id="RU003515"/>
    </source>
</evidence>
<comment type="caution">
    <text evidence="18">The sequence shown here is derived from an EMBL/GenBank/DDBJ whole genome shotgun (WGS) entry which is preliminary data.</text>
</comment>
<gene>
    <name evidence="14 18" type="primary">rnhB</name>
    <name evidence="18" type="ORF">DAMNIGENAA_32520</name>
</gene>
<evidence type="ECO:0000256" key="8">
    <source>
        <dbReference type="ARBA" id="ARBA00022490"/>
    </source>
</evidence>
<dbReference type="GO" id="GO:0004523">
    <property type="term" value="F:RNA-DNA hybrid ribonuclease activity"/>
    <property type="evidence" value="ECO:0007669"/>
    <property type="project" value="UniProtKB-UniRule"/>
</dbReference>
<evidence type="ECO:0000256" key="3">
    <source>
        <dbReference type="ARBA" id="ARBA00004065"/>
    </source>
</evidence>
<dbReference type="GO" id="GO:0030145">
    <property type="term" value="F:manganese ion binding"/>
    <property type="evidence" value="ECO:0007669"/>
    <property type="project" value="UniProtKB-UniRule"/>
</dbReference>
<comment type="cofactor">
    <cofactor evidence="14 15">
        <name>Mn(2+)</name>
        <dbReference type="ChEBI" id="CHEBI:29035"/>
    </cofactor>
    <cofactor evidence="14 15">
        <name>Mg(2+)</name>
        <dbReference type="ChEBI" id="CHEBI:18420"/>
    </cofactor>
    <text evidence="14 15">Manganese or magnesium. Binds 1 divalent metal ion per monomer in the absence of substrate. May bind a second metal ion after substrate binding.</text>
</comment>
<dbReference type="GO" id="GO:0006298">
    <property type="term" value="P:mismatch repair"/>
    <property type="evidence" value="ECO:0007669"/>
    <property type="project" value="TreeGrafter"/>
</dbReference>
<evidence type="ECO:0000256" key="12">
    <source>
        <dbReference type="ARBA" id="ARBA00022801"/>
    </source>
</evidence>
<evidence type="ECO:0000256" key="4">
    <source>
        <dbReference type="ARBA" id="ARBA00004496"/>
    </source>
</evidence>
<feature type="binding site" evidence="14 15">
    <location>
        <position position="124"/>
    </location>
    <ligand>
        <name>a divalent metal cation</name>
        <dbReference type="ChEBI" id="CHEBI:60240"/>
    </ligand>
</feature>
<evidence type="ECO:0000256" key="1">
    <source>
        <dbReference type="ARBA" id="ARBA00000077"/>
    </source>
</evidence>